<accession>A0AAP3YI38</accession>
<evidence type="ECO:0000313" key="2">
    <source>
        <dbReference type="Proteomes" id="UP001222377"/>
    </source>
</evidence>
<gene>
    <name evidence="1" type="ORF">PV946_20850</name>
</gene>
<dbReference type="Proteomes" id="UP001222377">
    <property type="component" value="Unassembled WGS sequence"/>
</dbReference>
<proteinExistence type="predicted"/>
<evidence type="ECO:0000313" key="1">
    <source>
        <dbReference type="EMBL" id="MDF4196175.1"/>
    </source>
</evidence>
<organism evidence="1 2">
    <name type="scientific">Bacillus amyloliquefaciens</name>
    <name type="common">Bacillus velezensis</name>
    <dbReference type="NCBI Taxonomy" id="1390"/>
    <lineage>
        <taxon>Bacteria</taxon>
        <taxon>Bacillati</taxon>
        <taxon>Bacillota</taxon>
        <taxon>Bacilli</taxon>
        <taxon>Bacillales</taxon>
        <taxon>Bacillaceae</taxon>
        <taxon>Bacillus</taxon>
        <taxon>Bacillus amyloliquefaciens group</taxon>
    </lineage>
</organism>
<protein>
    <submittedName>
        <fullName evidence="1">Uncharacterized protein</fullName>
    </submittedName>
</protein>
<dbReference type="AlphaFoldDB" id="A0AAP3YI38"/>
<dbReference type="EMBL" id="JARKHX010000014">
    <property type="protein sequence ID" value="MDF4196175.1"/>
    <property type="molecule type" value="Genomic_DNA"/>
</dbReference>
<comment type="caution">
    <text evidence="1">The sequence shown here is derived from an EMBL/GenBank/DDBJ whole genome shotgun (WGS) entry which is preliminary data.</text>
</comment>
<name>A0AAP3YI38_BACAM</name>
<reference evidence="1" key="1">
    <citation type="submission" date="2023-02" db="EMBL/GenBank/DDBJ databases">
        <title>Draft Whole-Genome Sequences of Bacillus Strains of Potential Probiotic for Poultry.</title>
        <authorList>
            <person name="Ma L.M."/>
            <person name="Lopez-Guerra N."/>
            <person name="Zhang G."/>
        </authorList>
    </citation>
    <scope>NUCLEOTIDE SEQUENCE</scope>
    <source>
        <strain evidence="1">OSU1013-24</strain>
    </source>
</reference>
<sequence>MFKRENRDEVIRLRVTKEEKEILKKFAQEKDLTMSAVMAQALDNYLDATAPKDFEQMDVYYNGKKDKALTRKAQNALAFSKRYDEIMGNKTSLFEMEKEYQEHYFERLKKLVAEDDELKKLRKLQSKKAKIEQ</sequence>
<dbReference type="RefSeq" id="WP_276351566.1">
    <property type="nucleotide sequence ID" value="NZ_JARKHX010000014.1"/>
</dbReference>